<dbReference type="Proteomes" id="UP000218896">
    <property type="component" value="Unassembled WGS sequence"/>
</dbReference>
<protein>
    <submittedName>
        <fullName evidence="1">IS110 family transposase</fullName>
    </submittedName>
</protein>
<dbReference type="AlphaFoldDB" id="A0A2A2ESL1"/>
<dbReference type="EMBL" id="NSKD01000005">
    <property type="protein sequence ID" value="PAU79783.1"/>
    <property type="molecule type" value="Genomic_DNA"/>
</dbReference>
<proteinExistence type="predicted"/>
<comment type="caution">
    <text evidence="1">The sequence shown here is derived from an EMBL/GenBank/DDBJ whole genome shotgun (WGS) entry which is preliminary data.</text>
</comment>
<keyword evidence="4" id="KW-1185">Reference proteome</keyword>
<name>A0A2A2ESL1_9GAMM</name>
<evidence type="ECO:0000313" key="4">
    <source>
        <dbReference type="Proteomes" id="UP000218896"/>
    </source>
</evidence>
<accession>A0A2A2ESL1</accession>
<evidence type="ECO:0000313" key="2">
    <source>
        <dbReference type="EMBL" id="PAU79725.1"/>
    </source>
</evidence>
<evidence type="ECO:0000313" key="3">
    <source>
        <dbReference type="EMBL" id="PAU79783.1"/>
    </source>
</evidence>
<organism evidence="1 4">
    <name type="scientific">Halovibrio salipaludis</name>
    <dbReference type="NCBI Taxonomy" id="2032626"/>
    <lineage>
        <taxon>Bacteria</taxon>
        <taxon>Pseudomonadati</taxon>
        <taxon>Pseudomonadota</taxon>
        <taxon>Gammaproteobacteria</taxon>
        <taxon>Oceanospirillales</taxon>
        <taxon>Halomonadaceae</taxon>
        <taxon>Halovibrio</taxon>
    </lineage>
</organism>
<sequence length="45" mass="4696">MNYAGIDLASKSSAVAVVDEQGNVMEQREVATDAGQLAKVLAPFT</sequence>
<dbReference type="EMBL" id="NSKD01000006">
    <property type="protein sequence ID" value="PAU79725.1"/>
    <property type="molecule type" value="Genomic_DNA"/>
</dbReference>
<gene>
    <name evidence="3" type="ORF">CK501_11305</name>
    <name evidence="2" type="ORF">CK501_13055</name>
    <name evidence="1" type="ORF">CK501_16620</name>
</gene>
<evidence type="ECO:0000313" key="1">
    <source>
        <dbReference type="EMBL" id="PAU75352.1"/>
    </source>
</evidence>
<reference evidence="1 4" key="1">
    <citation type="submission" date="2017-08" db="EMBL/GenBank/DDBJ databases">
        <title>Halovibrio sewagensis sp. nov., isolated from wastewater of high salinity.</title>
        <authorList>
            <person name="Dong X."/>
            <person name="Zhang G."/>
        </authorList>
    </citation>
    <scope>NUCLEOTIDE SEQUENCE [LARGE SCALE GENOMIC DNA]</scope>
    <source>
        <strain evidence="1 4">YL5-2</strain>
    </source>
</reference>
<feature type="non-terminal residue" evidence="1">
    <location>
        <position position="45"/>
    </location>
</feature>
<dbReference type="EMBL" id="NSKD01000025">
    <property type="protein sequence ID" value="PAU75352.1"/>
    <property type="molecule type" value="Genomic_DNA"/>
</dbReference>